<proteinExistence type="predicted"/>
<evidence type="ECO:0000313" key="2">
    <source>
        <dbReference type="EMBL" id="TWW55655.1"/>
    </source>
</evidence>
<name>A0A5C6MLW0_9TELE</name>
<organism evidence="2 3">
    <name type="scientific">Takifugu flavidus</name>
    <name type="common">sansaifugu</name>
    <dbReference type="NCBI Taxonomy" id="433684"/>
    <lineage>
        <taxon>Eukaryota</taxon>
        <taxon>Metazoa</taxon>
        <taxon>Chordata</taxon>
        <taxon>Craniata</taxon>
        <taxon>Vertebrata</taxon>
        <taxon>Euteleostomi</taxon>
        <taxon>Actinopterygii</taxon>
        <taxon>Neopterygii</taxon>
        <taxon>Teleostei</taxon>
        <taxon>Neoteleostei</taxon>
        <taxon>Acanthomorphata</taxon>
        <taxon>Eupercaria</taxon>
        <taxon>Tetraodontiformes</taxon>
        <taxon>Tetradontoidea</taxon>
        <taxon>Tetraodontidae</taxon>
        <taxon>Takifugu</taxon>
    </lineage>
</organism>
<sequence>MPGIIRRAPRTHSQRTPFRSQDDLSRSSDERRRRAEKQVSREIYNQDPLSYSPPCGQLVFRRILGPPMVFPISNQEGENRELY</sequence>
<protein>
    <submittedName>
        <fullName evidence="2">Uncharacterized protein</fullName>
    </submittedName>
</protein>
<feature type="region of interest" description="Disordered" evidence="1">
    <location>
        <begin position="1"/>
        <end position="49"/>
    </location>
</feature>
<dbReference type="Proteomes" id="UP000324091">
    <property type="component" value="Chromosome 9"/>
</dbReference>
<keyword evidence="3" id="KW-1185">Reference proteome</keyword>
<reference evidence="2 3" key="1">
    <citation type="submission" date="2019-04" db="EMBL/GenBank/DDBJ databases">
        <title>Chromosome genome assembly for Takifugu flavidus.</title>
        <authorList>
            <person name="Xiao S."/>
        </authorList>
    </citation>
    <scope>NUCLEOTIDE SEQUENCE [LARGE SCALE GENOMIC DNA]</scope>
    <source>
        <strain evidence="2">HTHZ2018</strain>
        <tissue evidence="2">Muscle</tissue>
    </source>
</reference>
<dbReference type="EMBL" id="RHFK02000022">
    <property type="protein sequence ID" value="TWW55655.1"/>
    <property type="molecule type" value="Genomic_DNA"/>
</dbReference>
<dbReference type="AlphaFoldDB" id="A0A5C6MLW0"/>
<gene>
    <name evidence="2" type="ORF">D4764_09G0007050</name>
</gene>
<evidence type="ECO:0000256" key="1">
    <source>
        <dbReference type="SAM" id="MobiDB-lite"/>
    </source>
</evidence>
<comment type="caution">
    <text evidence="2">The sequence shown here is derived from an EMBL/GenBank/DDBJ whole genome shotgun (WGS) entry which is preliminary data.</text>
</comment>
<evidence type="ECO:0000313" key="3">
    <source>
        <dbReference type="Proteomes" id="UP000324091"/>
    </source>
</evidence>
<feature type="compositionally biased region" description="Basic and acidic residues" evidence="1">
    <location>
        <begin position="20"/>
        <end position="40"/>
    </location>
</feature>
<accession>A0A5C6MLW0</accession>